<dbReference type="Pfam" id="PF16363">
    <property type="entry name" value="GDP_Man_Dehyd"/>
    <property type="match status" value="1"/>
</dbReference>
<evidence type="ECO:0000259" key="5">
    <source>
        <dbReference type="Pfam" id="PF16363"/>
    </source>
</evidence>
<keyword evidence="4" id="KW-0456">Lyase</keyword>
<comment type="similarity">
    <text evidence="2">Belongs to the NAD(P)-dependent epimerase/dehydratase family. GDP-mannose 4,6-dehydratase subfamily.</text>
</comment>
<dbReference type="AlphaFoldDB" id="A0A381VVR4"/>
<dbReference type="NCBIfam" id="TIGR01472">
    <property type="entry name" value="gmd"/>
    <property type="match status" value="1"/>
</dbReference>
<dbReference type="SUPFAM" id="SSF51735">
    <property type="entry name" value="NAD(P)-binding Rossmann-fold domains"/>
    <property type="match status" value="1"/>
</dbReference>
<dbReference type="HAMAP" id="MF_00955">
    <property type="entry name" value="GDP_Man_dehydratase"/>
    <property type="match status" value="1"/>
</dbReference>
<dbReference type="Gene3D" id="3.90.25.10">
    <property type="entry name" value="UDP-galactose 4-epimerase, domain 1"/>
    <property type="match status" value="1"/>
</dbReference>
<evidence type="ECO:0000256" key="2">
    <source>
        <dbReference type="ARBA" id="ARBA00009263"/>
    </source>
</evidence>
<evidence type="ECO:0000256" key="1">
    <source>
        <dbReference type="ARBA" id="ARBA00001937"/>
    </source>
</evidence>
<proteinExistence type="inferred from homology"/>
<comment type="cofactor">
    <cofactor evidence="1">
        <name>NADP(+)</name>
        <dbReference type="ChEBI" id="CHEBI:58349"/>
    </cofactor>
</comment>
<accession>A0A381VVR4</accession>
<dbReference type="CDD" id="cd05260">
    <property type="entry name" value="GDP_MD_SDR_e"/>
    <property type="match status" value="1"/>
</dbReference>
<reference evidence="6" key="1">
    <citation type="submission" date="2018-05" db="EMBL/GenBank/DDBJ databases">
        <authorList>
            <person name="Lanie J.A."/>
            <person name="Ng W.-L."/>
            <person name="Kazmierczak K.M."/>
            <person name="Andrzejewski T.M."/>
            <person name="Davidsen T.M."/>
            <person name="Wayne K.J."/>
            <person name="Tettelin H."/>
            <person name="Glass J.I."/>
            <person name="Rusch D."/>
            <person name="Podicherti R."/>
            <person name="Tsui H.-C.T."/>
            <person name="Winkler M.E."/>
        </authorList>
    </citation>
    <scope>NUCLEOTIDE SEQUENCE</scope>
</reference>
<dbReference type="Gene3D" id="3.40.50.720">
    <property type="entry name" value="NAD(P)-binding Rossmann-like Domain"/>
    <property type="match status" value="1"/>
</dbReference>
<evidence type="ECO:0000313" key="6">
    <source>
        <dbReference type="EMBL" id="SVA44181.1"/>
    </source>
</evidence>
<dbReference type="InterPro" id="IPR006368">
    <property type="entry name" value="GDP_Man_deHydtase"/>
</dbReference>
<dbReference type="PANTHER" id="PTHR43715">
    <property type="entry name" value="GDP-MANNOSE 4,6-DEHYDRATASE"/>
    <property type="match status" value="1"/>
</dbReference>
<dbReference type="FunFam" id="3.40.50.720:FF:000924">
    <property type="entry name" value="GDP-mannose 4,6 dehydratase"/>
    <property type="match status" value="1"/>
</dbReference>
<dbReference type="EMBL" id="UINC01009882">
    <property type="protein sequence ID" value="SVA44181.1"/>
    <property type="molecule type" value="Genomic_DNA"/>
</dbReference>
<evidence type="ECO:0000256" key="3">
    <source>
        <dbReference type="ARBA" id="ARBA00011989"/>
    </source>
</evidence>
<gene>
    <name evidence="6" type="ORF">METZ01_LOCUS97035</name>
</gene>
<name>A0A381VVR4_9ZZZZ</name>
<sequence>MNSQNPHKIALITGVTGQDGSYLAEFLLEKGYKVHGLIRRSSTFNRGRIEHLRQKNPSDKNKFELHYGDLLDFQSIDDLIASIRPNEIYNLAAQSHVAISFKTSEYTSQVNALGPLRILQSIVANGLNETCRFYQASTSEMFGKVMEIPQTEKTPFYPRSPYGIAKLSAHWTTINYREALNVFACNGIMFNHESPRRGENFVSRKITLSLAKILAGQQEKIFLGNLDARRDWGFAKDYVEGMWLTLQQPKPDDFIFSTGKQYSVRDFVQEAFGLCGFDIAWRGSGTDEVGFDKNTNRVLVEVNPSFFRPTEVDTLIGDSSKAKNILNWHARTSFKELVHLMVKSDLKKSGLDPEKFLKPCRVDR</sequence>
<dbReference type="InterPro" id="IPR036291">
    <property type="entry name" value="NAD(P)-bd_dom_sf"/>
</dbReference>
<protein>
    <recommendedName>
        <fullName evidence="3">GDP-mannose 4,6-dehydratase</fullName>
        <ecNumber evidence="3">4.2.1.47</ecNumber>
    </recommendedName>
</protein>
<feature type="domain" description="NAD(P)-binding" evidence="5">
    <location>
        <begin position="11"/>
        <end position="341"/>
    </location>
</feature>
<dbReference type="GO" id="GO:0008446">
    <property type="term" value="F:GDP-mannose 4,6-dehydratase activity"/>
    <property type="evidence" value="ECO:0007669"/>
    <property type="project" value="UniProtKB-EC"/>
</dbReference>
<dbReference type="GO" id="GO:0042351">
    <property type="term" value="P:'de novo' GDP-L-fucose biosynthetic process"/>
    <property type="evidence" value="ECO:0007669"/>
    <property type="project" value="TreeGrafter"/>
</dbReference>
<dbReference type="InterPro" id="IPR016040">
    <property type="entry name" value="NAD(P)-bd_dom"/>
</dbReference>
<dbReference type="EC" id="4.2.1.47" evidence="3"/>
<evidence type="ECO:0000256" key="4">
    <source>
        <dbReference type="ARBA" id="ARBA00023239"/>
    </source>
</evidence>
<dbReference type="PANTHER" id="PTHR43715:SF1">
    <property type="entry name" value="GDP-MANNOSE 4,6 DEHYDRATASE"/>
    <property type="match status" value="1"/>
</dbReference>
<organism evidence="6">
    <name type="scientific">marine metagenome</name>
    <dbReference type="NCBI Taxonomy" id="408172"/>
    <lineage>
        <taxon>unclassified sequences</taxon>
        <taxon>metagenomes</taxon>
        <taxon>ecological metagenomes</taxon>
    </lineage>
</organism>